<feature type="region of interest" description="Disordered" evidence="1">
    <location>
        <begin position="116"/>
        <end position="135"/>
    </location>
</feature>
<protein>
    <submittedName>
        <fullName evidence="2">Uncharacterized protein</fullName>
    </submittedName>
</protein>
<dbReference type="Proteomes" id="UP000593567">
    <property type="component" value="Unassembled WGS sequence"/>
</dbReference>
<reference evidence="2" key="1">
    <citation type="submission" date="2020-06" db="EMBL/GenBank/DDBJ databases">
        <title>Draft genome of Bugula neritina, a colonial animal packing powerful symbionts and potential medicines.</title>
        <authorList>
            <person name="Rayko M."/>
        </authorList>
    </citation>
    <scope>NUCLEOTIDE SEQUENCE [LARGE SCALE GENOMIC DNA]</scope>
    <source>
        <strain evidence="2">Kwan_BN1</strain>
    </source>
</reference>
<accession>A0A7J7ITQ6</accession>
<feature type="compositionally biased region" description="Polar residues" evidence="1">
    <location>
        <begin position="121"/>
        <end position="130"/>
    </location>
</feature>
<evidence type="ECO:0000256" key="1">
    <source>
        <dbReference type="SAM" id="MobiDB-lite"/>
    </source>
</evidence>
<evidence type="ECO:0000313" key="3">
    <source>
        <dbReference type="Proteomes" id="UP000593567"/>
    </source>
</evidence>
<comment type="caution">
    <text evidence="2">The sequence shown here is derived from an EMBL/GenBank/DDBJ whole genome shotgun (WGS) entry which is preliminary data.</text>
</comment>
<name>A0A7J7ITQ6_BUGNE</name>
<dbReference type="AlphaFoldDB" id="A0A7J7ITQ6"/>
<gene>
    <name evidence="2" type="ORF">EB796_024515</name>
</gene>
<sequence>MEVLIYEEGFCSQLFWLVFLMVMYYRITTSSTHQITKIKSRGIRNEDMEDHPKLVSPADSDNELRIVFQGIYCNFVKRSIKYEVEKLIKPSPVAAVADVQVGEESAKPAVNAEIKAVPDSQLETSQTSAEHQTKGKRPIRSVSDVFIDLSQRVEELPDKIIEYNRAERLASEDMIGTNFQLDENMSDCRSVYYKLDTQAAQVARVAQVKEKKRPSLRRRLINLIVCNSCKSD</sequence>
<keyword evidence="3" id="KW-1185">Reference proteome</keyword>
<organism evidence="2 3">
    <name type="scientific">Bugula neritina</name>
    <name type="common">Brown bryozoan</name>
    <name type="synonym">Sertularia neritina</name>
    <dbReference type="NCBI Taxonomy" id="10212"/>
    <lineage>
        <taxon>Eukaryota</taxon>
        <taxon>Metazoa</taxon>
        <taxon>Spiralia</taxon>
        <taxon>Lophotrochozoa</taxon>
        <taxon>Bryozoa</taxon>
        <taxon>Gymnolaemata</taxon>
        <taxon>Cheilostomatida</taxon>
        <taxon>Flustrina</taxon>
        <taxon>Buguloidea</taxon>
        <taxon>Bugulidae</taxon>
        <taxon>Bugula</taxon>
    </lineage>
</organism>
<proteinExistence type="predicted"/>
<dbReference type="EMBL" id="VXIV02003425">
    <property type="protein sequence ID" value="KAF6017185.1"/>
    <property type="molecule type" value="Genomic_DNA"/>
</dbReference>
<evidence type="ECO:0000313" key="2">
    <source>
        <dbReference type="EMBL" id="KAF6017185.1"/>
    </source>
</evidence>